<dbReference type="Proteomes" id="UP001518989">
    <property type="component" value="Unassembled WGS sequence"/>
</dbReference>
<protein>
    <submittedName>
        <fullName evidence="3">Uncharacterized protein</fullName>
    </submittedName>
</protein>
<feature type="transmembrane region" description="Helical" evidence="2">
    <location>
        <begin position="103"/>
        <end position="121"/>
    </location>
</feature>
<keyword evidence="2" id="KW-0812">Transmembrane</keyword>
<evidence type="ECO:0000313" key="4">
    <source>
        <dbReference type="Proteomes" id="UP001518989"/>
    </source>
</evidence>
<evidence type="ECO:0000256" key="1">
    <source>
        <dbReference type="SAM" id="MobiDB-lite"/>
    </source>
</evidence>
<feature type="region of interest" description="Disordered" evidence="1">
    <location>
        <begin position="1"/>
        <end position="28"/>
    </location>
</feature>
<gene>
    <name evidence="3" type="ORF">IAI61_03650</name>
</gene>
<feature type="transmembrane region" description="Helical" evidence="2">
    <location>
        <begin position="44"/>
        <end position="64"/>
    </location>
</feature>
<dbReference type="RefSeq" id="WP_207415556.1">
    <property type="nucleotide sequence ID" value="NZ_CP061177.1"/>
</dbReference>
<comment type="caution">
    <text evidence="3">The sequence shown here is derived from an EMBL/GenBank/DDBJ whole genome shotgun (WGS) entry which is preliminary data.</text>
</comment>
<organism evidence="3 4">
    <name type="scientific">Roseomonas haemaphysalidis</name>
    <dbReference type="NCBI Taxonomy" id="2768162"/>
    <lineage>
        <taxon>Bacteria</taxon>
        <taxon>Pseudomonadati</taxon>
        <taxon>Pseudomonadota</taxon>
        <taxon>Alphaproteobacteria</taxon>
        <taxon>Acetobacterales</taxon>
        <taxon>Roseomonadaceae</taxon>
        <taxon>Roseomonas</taxon>
    </lineage>
</organism>
<evidence type="ECO:0000256" key="2">
    <source>
        <dbReference type="SAM" id="Phobius"/>
    </source>
</evidence>
<feature type="compositionally biased region" description="Polar residues" evidence="1">
    <location>
        <begin position="8"/>
        <end position="21"/>
    </location>
</feature>
<sequence length="131" mass="14667">MRDDPDNSGIQSSSWTGQSTPEAPRYTKHPYDLKPLKSGIEHNTIAVAAAICVTFTVIFIVWYWSLHSHSPTHMVRSTGHVVPFQLGGKQQLRIYVTWLEAKVSYGLMVAPLIMPGLFLAFDSLRDKSGHK</sequence>
<keyword evidence="4" id="KW-1185">Reference proteome</keyword>
<keyword evidence="2" id="KW-0472">Membrane</keyword>
<dbReference type="EMBL" id="JACTNG010000002">
    <property type="protein sequence ID" value="MBO1078113.1"/>
    <property type="molecule type" value="Genomic_DNA"/>
</dbReference>
<proteinExistence type="predicted"/>
<name>A0ABS3KKW6_9PROT</name>
<evidence type="ECO:0000313" key="3">
    <source>
        <dbReference type="EMBL" id="MBO1078113.1"/>
    </source>
</evidence>
<reference evidence="3 4" key="1">
    <citation type="submission" date="2020-09" db="EMBL/GenBank/DDBJ databases">
        <title>Roseomonas.</title>
        <authorList>
            <person name="Zhu W."/>
        </authorList>
    </citation>
    <scope>NUCLEOTIDE SEQUENCE [LARGE SCALE GENOMIC DNA]</scope>
    <source>
        <strain evidence="3 4">573</strain>
    </source>
</reference>
<keyword evidence="2" id="KW-1133">Transmembrane helix</keyword>
<accession>A0ABS3KKW6</accession>